<protein>
    <submittedName>
        <fullName evidence="2">Uncharacterized protein</fullName>
    </submittedName>
</protein>
<keyword evidence="3" id="KW-1185">Reference proteome</keyword>
<sequence>MPESHLSTYDFIHRALGHYTESVPEESPEGPSSQTNHRIGEVLSGRIKNPSNIEETPSQTSTQRQKRRTRAEE</sequence>
<gene>
    <name evidence="2" type="ORF">O181_101703</name>
</gene>
<name>A0A9Q3JH24_9BASI</name>
<evidence type="ECO:0000313" key="3">
    <source>
        <dbReference type="Proteomes" id="UP000765509"/>
    </source>
</evidence>
<feature type="region of interest" description="Disordered" evidence="1">
    <location>
        <begin position="19"/>
        <end position="73"/>
    </location>
</feature>
<dbReference type="Proteomes" id="UP000765509">
    <property type="component" value="Unassembled WGS sequence"/>
</dbReference>
<accession>A0A9Q3JH24</accession>
<reference evidence="2" key="1">
    <citation type="submission" date="2021-03" db="EMBL/GenBank/DDBJ databases">
        <title>Draft genome sequence of rust myrtle Austropuccinia psidii MF-1, a brazilian biotype.</title>
        <authorList>
            <person name="Quecine M.C."/>
            <person name="Pachon D.M.R."/>
            <person name="Bonatelli M.L."/>
            <person name="Correr F.H."/>
            <person name="Franceschini L.M."/>
            <person name="Leite T.F."/>
            <person name="Margarido G.R.A."/>
            <person name="Almeida C.A."/>
            <person name="Ferrarezi J.A."/>
            <person name="Labate C.A."/>
        </authorList>
    </citation>
    <scope>NUCLEOTIDE SEQUENCE</scope>
    <source>
        <strain evidence="2">MF-1</strain>
    </source>
</reference>
<evidence type="ECO:0000313" key="2">
    <source>
        <dbReference type="EMBL" id="MBW0561988.1"/>
    </source>
</evidence>
<feature type="compositionally biased region" description="Basic residues" evidence="1">
    <location>
        <begin position="64"/>
        <end position="73"/>
    </location>
</feature>
<evidence type="ECO:0000256" key="1">
    <source>
        <dbReference type="SAM" id="MobiDB-lite"/>
    </source>
</evidence>
<comment type="caution">
    <text evidence="2">The sequence shown here is derived from an EMBL/GenBank/DDBJ whole genome shotgun (WGS) entry which is preliminary data.</text>
</comment>
<organism evidence="2 3">
    <name type="scientific">Austropuccinia psidii MF-1</name>
    <dbReference type="NCBI Taxonomy" id="1389203"/>
    <lineage>
        <taxon>Eukaryota</taxon>
        <taxon>Fungi</taxon>
        <taxon>Dikarya</taxon>
        <taxon>Basidiomycota</taxon>
        <taxon>Pucciniomycotina</taxon>
        <taxon>Pucciniomycetes</taxon>
        <taxon>Pucciniales</taxon>
        <taxon>Sphaerophragmiaceae</taxon>
        <taxon>Austropuccinia</taxon>
    </lineage>
</organism>
<dbReference type="EMBL" id="AVOT02071829">
    <property type="protein sequence ID" value="MBW0561988.1"/>
    <property type="molecule type" value="Genomic_DNA"/>
</dbReference>
<proteinExistence type="predicted"/>
<dbReference type="AlphaFoldDB" id="A0A9Q3JH24"/>